<dbReference type="EMBL" id="JACHIM010000001">
    <property type="protein sequence ID" value="MBB5073041.1"/>
    <property type="molecule type" value="Genomic_DNA"/>
</dbReference>
<protein>
    <submittedName>
        <fullName evidence="1">Uncharacterized protein</fullName>
    </submittedName>
</protein>
<accession>A0A840NPL6</accession>
<organism evidence="1 2">
    <name type="scientific">Bartonella callosciuri</name>
    <dbReference type="NCBI Taxonomy" id="686223"/>
    <lineage>
        <taxon>Bacteria</taxon>
        <taxon>Pseudomonadati</taxon>
        <taxon>Pseudomonadota</taxon>
        <taxon>Alphaproteobacteria</taxon>
        <taxon>Hyphomicrobiales</taxon>
        <taxon>Bartonellaceae</taxon>
        <taxon>Bartonella</taxon>
    </lineage>
</organism>
<evidence type="ECO:0000313" key="2">
    <source>
        <dbReference type="Proteomes" id="UP000561417"/>
    </source>
</evidence>
<proteinExistence type="predicted"/>
<name>A0A840NPL6_9HYPH</name>
<gene>
    <name evidence="1" type="ORF">HNQ69_000145</name>
</gene>
<reference evidence="1 2" key="1">
    <citation type="submission" date="2020-08" db="EMBL/GenBank/DDBJ databases">
        <title>Genomic Encyclopedia of Type Strains, Phase IV (KMG-IV): sequencing the most valuable type-strain genomes for metagenomic binning, comparative biology and taxonomic classification.</title>
        <authorList>
            <person name="Goeker M."/>
        </authorList>
    </citation>
    <scope>NUCLEOTIDE SEQUENCE [LARGE SCALE GENOMIC DNA]</scope>
    <source>
        <strain evidence="1 2">DSM 28538</strain>
    </source>
</reference>
<comment type="caution">
    <text evidence="1">The sequence shown here is derived from an EMBL/GenBank/DDBJ whole genome shotgun (WGS) entry which is preliminary data.</text>
</comment>
<dbReference type="AlphaFoldDB" id="A0A840NPL6"/>
<sequence>MIKFGEIGYSLDYFRLKQAIIKKETDQNGVSKSINWQGTREFHDCDFFAPSLFQKGL</sequence>
<keyword evidence="2" id="KW-1185">Reference proteome</keyword>
<evidence type="ECO:0000313" key="1">
    <source>
        <dbReference type="EMBL" id="MBB5073041.1"/>
    </source>
</evidence>
<dbReference type="Proteomes" id="UP000561417">
    <property type="component" value="Unassembled WGS sequence"/>
</dbReference>